<accession>A0A9N9FJE1</accession>
<dbReference type="AlphaFoldDB" id="A0A9N9FJE1"/>
<sequence length="177" mass="20100">MAVSRKDALSCQAKKYDMVGKGLFAAVNSNELIAAVNSNELIAAVNSNELIAAIRLSSPLTLRSLQQSKPTSENSLRVYYLKIEEQVIEYIRTNEWTRWSRKFLRTRDHETSGRAPPTWNLNAINLRAYFLSSLDVMDITTTATVVWLNSWWSICVGDVNKSTEFSLCRFADPALRY</sequence>
<dbReference type="Proteomes" id="UP000789831">
    <property type="component" value="Unassembled WGS sequence"/>
</dbReference>
<gene>
    <name evidence="1" type="ORF">AGERDE_LOCUS6006</name>
</gene>
<dbReference type="EMBL" id="CAJVPL010000881">
    <property type="protein sequence ID" value="CAG8537241.1"/>
    <property type="molecule type" value="Genomic_DNA"/>
</dbReference>
<comment type="caution">
    <text evidence="1">The sequence shown here is derived from an EMBL/GenBank/DDBJ whole genome shotgun (WGS) entry which is preliminary data.</text>
</comment>
<evidence type="ECO:0000313" key="1">
    <source>
        <dbReference type="EMBL" id="CAG8537241.1"/>
    </source>
</evidence>
<organism evidence="1 2">
    <name type="scientific">Ambispora gerdemannii</name>
    <dbReference type="NCBI Taxonomy" id="144530"/>
    <lineage>
        <taxon>Eukaryota</taxon>
        <taxon>Fungi</taxon>
        <taxon>Fungi incertae sedis</taxon>
        <taxon>Mucoromycota</taxon>
        <taxon>Glomeromycotina</taxon>
        <taxon>Glomeromycetes</taxon>
        <taxon>Archaeosporales</taxon>
        <taxon>Ambisporaceae</taxon>
        <taxon>Ambispora</taxon>
    </lineage>
</organism>
<reference evidence="1" key="1">
    <citation type="submission" date="2021-06" db="EMBL/GenBank/DDBJ databases">
        <authorList>
            <person name="Kallberg Y."/>
            <person name="Tangrot J."/>
            <person name="Rosling A."/>
        </authorList>
    </citation>
    <scope>NUCLEOTIDE SEQUENCE</scope>
    <source>
        <strain evidence="1">MT106</strain>
    </source>
</reference>
<evidence type="ECO:0000313" key="2">
    <source>
        <dbReference type="Proteomes" id="UP000789831"/>
    </source>
</evidence>
<keyword evidence="2" id="KW-1185">Reference proteome</keyword>
<proteinExistence type="predicted"/>
<name>A0A9N9FJE1_9GLOM</name>
<protein>
    <submittedName>
        <fullName evidence="1">11905_t:CDS:1</fullName>
    </submittedName>
</protein>